<dbReference type="RefSeq" id="XP_013278332.1">
    <property type="nucleotide sequence ID" value="XM_013422878.1"/>
</dbReference>
<organism evidence="2 3">
    <name type="scientific">Fonsecaea pedrosoi CBS 271.37</name>
    <dbReference type="NCBI Taxonomy" id="1442368"/>
    <lineage>
        <taxon>Eukaryota</taxon>
        <taxon>Fungi</taxon>
        <taxon>Dikarya</taxon>
        <taxon>Ascomycota</taxon>
        <taxon>Pezizomycotina</taxon>
        <taxon>Eurotiomycetes</taxon>
        <taxon>Chaetothyriomycetidae</taxon>
        <taxon>Chaetothyriales</taxon>
        <taxon>Herpotrichiellaceae</taxon>
        <taxon>Fonsecaea</taxon>
    </lineage>
</organism>
<dbReference type="GeneID" id="25310784"/>
<feature type="region of interest" description="Disordered" evidence="1">
    <location>
        <begin position="61"/>
        <end position="90"/>
    </location>
</feature>
<keyword evidence="3" id="KW-1185">Reference proteome</keyword>
<evidence type="ECO:0000313" key="2">
    <source>
        <dbReference type="EMBL" id="KIW74524.1"/>
    </source>
</evidence>
<evidence type="ECO:0000256" key="1">
    <source>
        <dbReference type="SAM" id="MobiDB-lite"/>
    </source>
</evidence>
<gene>
    <name evidence="2" type="ORF">Z517_11294</name>
</gene>
<reference evidence="2 3" key="1">
    <citation type="submission" date="2015-01" db="EMBL/GenBank/DDBJ databases">
        <title>The Genome Sequence of Fonsecaea pedrosoi CBS 271.37.</title>
        <authorList>
            <consortium name="The Broad Institute Genomics Platform"/>
            <person name="Cuomo C."/>
            <person name="de Hoog S."/>
            <person name="Gorbushina A."/>
            <person name="Stielow B."/>
            <person name="Teixiera M."/>
            <person name="Abouelleil A."/>
            <person name="Chapman S.B."/>
            <person name="Priest M."/>
            <person name="Young S.K."/>
            <person name="Wortman J."/>
            <person name="Nusbaum C."/>
            <person name="Birren B."/>
        </authorList>
    </citation>
    <scope>NUCLEOTIDE SEQUENCE [LARGE SCALE GENOMIC DNA]</scope>
    <source>
        <strain evidence="2 3">CBS 271.37</strain>
    </source>
</reference>
<dbReference type="EMBL" id="KN846976">
    <property type="protein sequence ID" value="KIW74524.1"/>
    <property type="molecule type" value="Genomic_DNA"/>
</dbReference>
<proteinExistence type="predicted"/>
<protein>
    <submittedName>
        <fullName evidence="2">Uncharacterized protein</fullName>
    </submittedName>
</protein>
<feature type="compositionally biased region" description="Low complexity" evidence="1">
    <location>
        <begin position="61"/>
        <end position="72"/>
    </location>
</feature>
<dbReference type="Proteomes" id="UP000053029">
    <property type="component" value="Unassembled WGS sequence"/>
</dbReference>
<evidence type="ECO:0000313" key="3">
    <source>
        <dbReference type="Proteomes" id="UP000053029"/>
    </source>
</evidence>
<dbReference type="HOGENOM" id="CLU_2440896_0_0_1"/>
<name>A0A0D2GQ79_9EURO</name>
<dbReference type="AlphaFoldDB" id="A0A0D2GQ79"/>
<dbReference type="VEuPathDB" id="FungiDB:Z517_11294"/>
<sequence length="90" mass="9603">MVGNSESTSGPWATRSSGVLPKMRKGSTAYYSTLTLLLIVARRLCDALATQFYAGFEVDSLPGPSKLLSSSSDRTKLAASIDGVEDKSWV</sequence>
<accession>A0A0D2GQ79</accession>